<protein>
    <submittedName>
        <fullName evidence="1">Uncharacterized protein</fullName>
    </submittedName>
</protein>
<reference evidence="1 2" key="1">
    <citation type="submission" date="2023-05" db="EMBL/GenBank/DDBJ databases">
        <title>Actinoplanes sp. NEAU-A12 genome sequencing.</title>
        <authorList>
            <person name="Wang Z.-S."/>
        </authorList>
    </citation>
    <scope>NUCLEOTIDE SEQUENCE [LARGE SCALE GENOMIC DNA]</scope>
    <source>
        <strain evidence="1 2">NEAU-A12</strain>
    </source>
</reference>
<evidence type="ECO:0000313" key="2">
    <source>
        <dbReference type="Proteomes" id="UP001241758"/>
    </source>
</evidence>
<gene>
    <name evidence="1" type="ORF">QLQ12_37785</name>
</gene>
<keyword evidence="2" id="KW-1185">Reference proteome</keyword>
<dbReference type="RefSeq" id="WP_282765723.1">
    <property type="nucleotide sequence ID" value="NZ_JASCTH010000032.1"/>
</dbReference>
<sequence>MADRDVDGFVVLTDLYGEEDWLCYLLRFSAVPHGCWVLEEPARHKRYLRVVDLDETLTDPGALEQAQRWAAWTITHGPVNATWAEAVDCVNPPGLPRFVQWLAVRCDGWTGYAALMNVTRPCEVPVTALDPETGADCICLYKPQECGRCSECAMASARAVSDDG</sequence>
<evidence type="ECO:0000313" key="1">
    <source>
        <dbReference type="EMBL" id="MDI6104358.1"/>
    </source>
</evidence>
<comment type="caution">
    <text evidence="1">The sequence shown here is derived from an EMBL/GenBank/DDBJ whole genome shotgun (WGS) entry which is preliminary data.</text>
</comment>
<accession>A0ABT6WX89</accession>
<proteinExistence type="predicted"/>
<dbReference type="EMBL" id="JASCTH010000032">
    <property type="protein sequence ID" value="MDI6104358.1"/>
    <property type="molecule type" value="Genomic_DNA"/>
</dbReference>
<name>A0ABT6WX89_9ACTN</name>
<organism evidence="1 2">
    <name type="scientific">Actinoplanes sandaracinus</name>
    <dbReference type="NCBI Taxonomy" id="3045177"/>
    <lineage>
        <taxon>Bacteria</taxon>
        <taxon>Bacillati</taxon>
        <taxon>Actinomycetota</taxon>
        <taxon>Actinomycetes</taxon>
        <taxon>Micromonosporales</taxon>
        <taxon>Micromonosporaceae</taxon>
        <taxon>Actinoplanes</taxon>
    </lineage>
</organism>
<dbReference type="Proteomes" id="UP001241758">
    <property type="component" value="Unassembled WGS sequence"/>
</dbReference>